<dbReference type="NCBIfam" id="TIGR00282">
    <property type="entry name" value="TIGR00282 family metallophosphoesterase"/>
    <property type="match status" value="1"/>
</dbReference>
<dbReference type="InterPro" id="IPR029052">
    <property type="entry name" value="Metallo-depent_PP-like"/>
</dbReference>
<dbReference type="Pfam" id="PF13277">
    <property type="entry name" value="YmdB"/>
    <property type="match status" value="1"/>
</dbReference>
<dbReference type="PANTHER" id="PTHR36303:SF1">
    <property type="entry name" value="2',3'-CYCLIC-NUCLEOTIDE 2'-PHOSPHODIESTERASE"/>
    <property type="match status" value="1"/>
</dbReference>
<protein>
    <submittedName>
        <fullName evidence="4">2',3'-cyclic-nucleotide 2'-phosphodiesterase</fullName>
    </submittedName>
</protein>
<dbReference type="FunFam" id="3.60.21.10:FF:000016">
    <property type="entry name" value="Putative metallophosphoesterase"/>
    <property type="match status" value="1"/>
</dbReference>
<evidence type="ECO:0000313" key="4">
    <source>
        <dbReference type="EMBL" id="CAI8006601.1"/>
    </source>
</evidence>
<reference evidence="4" key="1">
    <citation type="submission" date="2023-03" db="EMBL/GenBank/DDBJ databases">
        <authorList>
            <person name="Steffen K."/>
            <person name="Cardenas P."/>
        </authorList>
    </citation>
    <scope>NUCLEOTIDE SEQUENCE</scope>
</reference>
<keyword evidence="5" id="KW-1185">Reference proteome</keyword>
<keyword evidence="3" id="KW-0408">Iron</keyword>
<evidence type="ECO:0000256" key="1">
    <source>
        <dbReference type="ARBA" id="ARBA00022723"/>
    </source>
</evidence>
<dbReference type="PANTHER" id="PTHR36303">
    <property type="entry name" value="2',3'-CYCLIC-NUCLEOTIDE 2'-PHOSPHODIESTERASE"/>
    <property type="match status" value="1"/>
</dbReference>
<dbReference type="GO" id="GO:0046872">
    <property type="term" value="F:metal ion binding"/>
    <property type="evidence" value="ECO:0007669"/>
    <property type="project" value="UniProtKB-KW"/>
</dbReference>
<evidence type="ECO:0000256" key="3">
    <source>
        <dbReference type="ARBA" id="ARBA00023004"/>
    </source>
</evidence>
<evidence type="ECO:0000256" key="2">
    <source>
        <dbReference type="ARBA" id="ARBA00022801"/>
    </source>
</evidence>
<comment type="caution">
    <text evidence="4">The sequence shown here is derived from an EMBL/GenBank/DDBJ whole genome shotgun (WGS) entry which is preliminary data.</text>
</comment>
<name>A0AA35R9K8_GEOBA</name>
<gene>
    <name evidence="4" type="ORF">GBAR_LOCUS4813</name>
</gene>
<dbReference type="SUPFAM" id="SSF56300">
    <property type="entry name" value="Metallo-dependent phosphatases"/>
    <property type="match status" value="1"/>
</dbReference>
<dbReference type="PIRSF" id="PIRSF004789">
    <property type="entry name" value="DR1281"/>
    <property type="match status" value="1"/>
</dbReference>
<dbReference type="Proteomes" id="UP001174909">
    <property type="component" value="Unassembled WGS sequence"/>
</dbReference>
<dbReference type="AlphaFoldDB" id="A0AA35R9K8"/>
<organism evidence="4 5">
    <name type="scientific">Geodia barretti</name>
    <name type="common">Barrett's horny sponge</name>
    <dbReference type="NCBI Taxonomy" id="519541"/>
    <lineage>
        <taxon>Eukaryota</taxon>
        <taxon>Metazoa</taxon>
        <taxon>Porifera</taxon>
        <taxon>Demospongiae</taxon>
        <taxon>Heteroscleromorpha</taxon>
        <taxon>Tetractinellida</taxon>
        <taxon>Astrophorina</taxon>
        <taxon>Geodiidae</taxon>
        <taxon>Geodia</taxon>
    </lineage>
</organism>
<keyword evidence="2" id="KW-0378">Hydrolase</keyword>
<proteinExistence type="predicted"/>
<dbReference type="GO" id="GO:0004113">
    <property type="term" value="F:2',3'-cyclic-nucleotide 3'-phosphodiesterase activity"/>
    <property type="evidence" value="ECO:0007669"/>
    <property type="project" value="TreeGrafter"/>
</dbReference>
<dbReference type="Gene3D" id="3.60.21.10">
    <property type="match status" value="1"/>
</dbReference>
<dbReference type="CDD" id="cd07382">
    <property type="entry name" value="MPP_DR1281"/>
    <property type="match status" value="1"/>
</dbReference>
<dbReference type="InterPro" id="IPR005235">
    <property type="entry name" value="YmdB-like"/>
</dbReference>
<evidence type="ECO:0000313" key="5">
    <source>
        <dbReference type="Proteomes" id="UP001174909"/>
    </source>
</evidence>
<dbReference type="EMBL" id="CASHTH010000698">
    <property type="protein sequence ID" value="CAI8006601.1"/>
    <property type="molecule type" value="Genomic_DNA"/>
</dbReference>
<keyword evidence="1" id="KW-0479">Metal-binding</keyword>
<sequence>MKILFIGDIVAKPGREIIRRAVPLLIERHGIDLAVANVENAAGGRGVTREVAEAILSAGIDVMTTGNHVWDKKEALEYIRIEPRLVRPANFPAGVPGRGRYITRTKRGEPVAVINVMGRVFMNPLDNPFSVVREEIEAVRSVARVILVDFHAEATSEKLAMGWHLDGKVTAVVGTHTHVQTADERVLPGGTAYITDVGMTGAHDSVIGVEVRPVLQRFLDGLPARFDTATRNPRLNAVVITADAATGAARSIERVSVSAQDVETYASEQVAT</sequence>
<accession>A0AA35R9K8</accession>